<accession>A0AAN8ULX2</accession>
<dbReference type="InterPro" id="IPR036249">
    <property type="entry name" value="Thioredoxin-like_sf"/>
</dbReference>
<comment type="caution">
    <text evidence="3">The sequence shown here is derived from an EMBL/GenBank/DDBJ whole genome shotgun (WGS) entry which is preliminary data.</text>
</comment>
<evidence type="ECO:0000313" key="3">
    <source>
        <dbReference type="EMBL" id="KAK6913003.1"/>
    </source>
</evidence>
<keyword evidence="4" id="KW-1185">Reference proteome</keyword>
<sequence length="147" mass="16783">MINEERGGKRKLTRNRDNQENVWKGQVGEEGKAHKGRGSEVDLLIVSGDCEGLLSLLHRLTNPVFELPMLPMFRFHFPDDVYVVVLFYKEGFRYAECGLMLQCLEELATRHPATKFVKIISTDCIPNYLDRNLPTLLVYNNGAVKAN</sequence>
<dbReference type="Proteomes" id="UP001370490">
    <property type="component" value="Unassembled WGS sequence"/>
</dbReference>
<comment type="similarity">
    <text evidence="1">Belongs to the phosducin family.</text>
</comment>
<dbReference type="GO" id="GO:0006457">
    <property type="term" value="P:protein folding"/>
    <property type="evidence" value="ECO:0007669"/>
    <property type="project" value="TreeGrafter"/>
</dbReference>
<dbReference type="PANTHER" id="PTHR45809:SF3">
    <property type="entry name" value="VIRAL IAP-ASSOCIATED FACTOR HOMOLOG"/>
    <property type="match status" value="1"/>
</dbReference>
<dbReference type="InterPro" id="IPR051498">
    <property type="entry name" value="Phosducin-like_chap/apop_reg"/>
</dbReference>
<reference evidence="3 4" key="1">
    <citation type="submission" date="2023-12" db="EMBL/GenBank/DDBJ databases">
        <title>A high-quality genome assembly for Dillenia turbinata (Dilleniales).</title>
        <authorList>
            <person name="Chanderbali A."/>
        </authorList>
    </citation>
    <scope>NUCLEOTIDE SEQUENCE [LARGE SCALE GENOMIC DNA]</scope>
    <source>
        <strain evidence="3">LSX21</strain>
        <tissue evidence="3">Leaf</tissue>
    </source>
</reference>
<name>A0AAN8ULX2_9MAGN</name>
<proteinExistence type="inferred from homology"/>
<dbReference type="AlphaFoldDB" id="A0AAN8ULX2"/>
<feature type="region of interest" description="Disordered" evidence="2">
    <location>
        <begin position="1"/>
        <end position="21"/>
    </location>
</feature>
<dbReference type="GO" id="GO:0005737">
    <property type="term" value="C:cytoplasm"/>
    <property type="evidence" value="ECO:0007669"/>
    <property type="project" value="TreeGrafter"/>
</dbReference>
<dbReference type="SUPFAM" id="SSF52833">
    <property type="entry name" value="Thioredoxin-like"/>
    <property type="match status" value="1"/>
</dbReference>
<organism evidence="3 4">
    <name type="scientific">Dillenia turbinata</name>
    <dbReference type="NCBI Taxonomy" id="194707"/>
    <lineage>
        <taxon>Eukaryota</taxon>
        <taxon>Viridiplantae</taxon>
        <taxon>Streptophyta</taxon>
        <taxon>Embryophyta</taxon>
        <taxon>Tracheophyta</taxon>
        <taxon>Spermatophyta</taxon>
        <taxon>Magnoliopsida</taxon>
        <taxon>eudicotyledons</taxon>
        <taxon>Gunneridae</taxon>
        <taxon>Pentapetalae</taxon>
        <taxon>Dilleniales</taxon>
        <taxon>Dilleniaceae</taxon>
        <taxon>Dillenia</taxon>
    </lineage>
</organism>
<evidence type="ECO:0000313" key="4">
    <source>
        <dbReference type="Proteomes" id="UP001370490"/>
    </source>
</evidence>
<dbReference type="PANTHER" id="PTHR45809">
    <property type="entry name" value="VIRAL IAP-ASSOCIATED FACTOR HOMOLOG"/>
    <property type="match status" value="1"/>
</dbReference>
<gene>
    <name evidence="3" type="ORF">RJ641_022604</name>
</gene>
<evidence type="ECO:0000256" key="1">
    <source>
        <dbReference type="ARBA" id="ARBA00009686"/>
    </source>
</evidence>
<dbReference type="Gene3D" id="3.40.30.10">
    <property type="entry name" value="Glutaredoxin"/>
    <property type="match status" value="1"/>
</dbReference>
<dbReference type="EMBL" id="JBAMMX010000027">
    <property type="protein sequence ID" value="KAK6913003.1"/>
    <property type="molecule type" value="Genomic_DNA"/>
</dbReference>
<evidence type="ECO:0000256" key="2">
    <source>
        <dbReference type="SAM" id="MobiDB-lite"/>
    </source>
</evidence>
<protein>
    <submittedName>
        <fullName evidence="3">Uncharacterized protein</fullName>
    </submittedName>
</protein>